<keyword evidence="7 10" id="KW-0408">Iron</keyword>
<dbReference type="PRINTS" id="PR00463">
    <property type="entry name" value="EP450I"/>
</dbReference>
<keyword evidence="5 10" id="KW-0479">Metal-binding</keyword>
<keyword evidence="14" id="KW-1185">Reference proteome</keyword>
<evidence type="ECO:0000256" key="9">
    <source>
        <dbReference type="ARBA" id="ARBA00023136"/>
    </source>
</evidence>
<dbReference type="AlphaFoldDB" id="A0A8C2WMA0"/>
<evidence type="ECO:0000256" key="5">
    <source>
        <dbReference type="ARBA" id="ARBA00022723"/>
    </source>
</evidence>
<protein>
    <recommendedName>
        <fullName evidence="15">Cytochrome P450 2F2-like</fullName>
    </recommendedName>
</protein>
<dbReference type="PRINTS" id="PR00385">
    <property type="entry name" value="P450"/>
</dbReference>
<feature type="signal peptide" evidence="12">
    <location>
        <begin position="1"/>
        <end position="21"/>
    </location>
</feature>
<dbReference type="SUPFAM" id="SSF48264">
    <property type="entry name" value="Cytochrome P450"/>
    <property type="match status" value="1"/>
</dbReference>
<evidence type="ECO:0000313" key="14">
    <source>
        <dbReference type="Proteomes" id="UP000694565"/>
    </source>
</evidence>
<proteinExistence type="inferred from homology"/>
<dbReference type="GO" id="GO:0020037">
    <property type="term" value="F:heme binding"/>
    <property type="evidence" value="ECO:0007669"/>
    <property type="project" value="InterPro"/>
</dbReference>
<dbReference type="GO" id="GO:0006082">
    <property type="term" value="P:organic acid metabolic process"/>
    <property type="evidence" value="ECO:0007669"/>
    <property type="project" value="TreeGrafter"/>
</dbReference>
<dbReference type="FunFam" id="1.10.630.10:FF:000004">
    <property type="entry name" value="cytochrome P450 2D15 isoform X1"/>
    <property type="match status" value="1"/>
</dbReference>
<dbReference type="PROSITE" id="PS00086">
    <property type="entry name" value="CYTOCHROME_P450"/>
    <property type="match status" value="1"/>
</dbReference>
<dbReference type="GO" id="GO:0005506">
    <property type="term" value="F:iron ion binding"/>
    <property type="evidence" value="ECO:0007669"/>
    <property type="project" value="InterPro"/>
</dbReference>
<dbReference type="GO" id="GO:0006805">
    <property type="term" value="P:xenobiotic metabolic process"/>
    <property type="evidence" value="ECO:0007669"/>
    <property type="project" value="TreeGrafter"/>
</dbReference>
<evidence type="ECO:0000256" key="1">
    <source>
        <dbReference type="ARBA" id="ARBA00001971"/>
    </source>
</evidence>
<dbReference type="Gene3D" id="1.10.630.10">
    <property type="entry name" value="Cytochrome P450"/>
    <property type="match status" value="1"/>
</dbReference>
<evidence type="ECO:0000256" key="6">
    <source>
        <dbReference type="ARBA" id="ARBA00023002"/>
    </source>
</evidence>
<dbReference type="Pfam" id="PF00067">
    <property type="entry name" value="p450"/>
    <property type="match status" value="1"/>
</dbReference>
<evidence type="ECO:0000256" key="10">
    <source>
        <dbReference type="PIRSR" id="PIRSR602401-1"/>
    </source>
</evidence>
<name>A0A8C2WMA0_CYCLU</name>
<comment type="similarity">
    <text evidence="3 11">Belongs to the cytochrome P450 family.</text>
</comment>
<evidence type="ECO:0000256" key="11">
    <source>
        <dbReference type="RuleBase" id="RU000461"/>
    </source>
</evidence>
<dbReference type="GO" id="GO:0005737">
    <property type="term" value="C:cytoplasm"/>
    <property type="evidence" value="ECO:0007669"/>
    <property type="project" value="TreeGrafter"/>
</dbReference>
<keyword evidence="8 11" id="KW-0503">Monooxygenase</keyword>
<comment type="cofactor">
    <cofactor evidence="1 10">
        <name>heme</name>
        <dbReference type="ChEBI" id="CHEBI:30413"/>
    </cofactor>
</comment>
<dbReference type="GO" id="GO:0016020">
    <property type="term" value="C:membrane"/>
    <property type="evidence" value="ECO:0007669"/>
    <property type="project" value="UniProtKB-SubCell"/>
</dbReference>
<evidence type="ECO:0000256" key="2">
    <source>
        <dbReference type="ARBA" id="ARBA00004370"/>
    </source>
</evidence>
<dbReference type="Ensembl" id="ENSCLMT00005006266.1">
    <property type="protein sequence ID" value="ENSCLMP00005005829.1"/>
    <property type="gene ID" value="ENSCLMG00005002861.1"/>
</dbReference>
<dbReference type="PANTHER" id="PTHR24300">
    <property type="entry name" value="CYTOCHROME P450 508A4-RELATED"/>
    <property type="match status" value="1"/>
</dbReference>
<dbReference type="InterPro" id="IPR036396">
    <property type="entry name" value="Cyt_P450_sf"/>
</dbReference>
<feature type="chain" id="PRO_5044679488" description="Cytochrome P450 2F2-like" evidence="12">
    <location>
        <begin position="22"/>
        <end position="476"/>
    </location>
</feature>
<keyword evidence="9" id="KW-0472">Membrane</keyword>
<organism evidence="13 14">
    <name type="scientific">Cyclopterus lumpus</name>
    <name type="common">Lumpsucker</name>
    <dbReference type="NCBI Taxonomy" id="8103"/>
    <lineage>
        <taxon>Eukaryota</taxon>
        <taxon>Metazoa</taxon>
        <taxon>Chordata</taxon>
        <taxon>Craniata</taxon>
        <taxon>Vertebrata</taxon>
        <taxon>Euteleostomi</taxon>
        <taxon>Actinopterygii</taxon>
        <taxon>Neopterygii</taxon>
        <taxon>Teleostei</taxon>
        <taxon>Neoteleostei</taxon>
        <taxon>Acanthomorphata</taxon>
        <taxon>Eupercaria</taxon>
        <taxon>Perciformes</taxon>
        <taxon>Cottioidei</taxon>
        <taxon>Cottales</taxon>
        <taxon>Cyclopteridae</taxon>
        <taxon>Cyclopterus</taxon>
    </lineage>
</organism>
<keyword evidence="6 11" id="KW-0560">Oxidoreductase</keyword>
<dbReference type="GO" id="GO:0016712">
    <property type="term" value="F:oxidoreductase activity, acting on paired donors, with incorporation or reduction of molecular oxygen, reduced flavin or flavoprotein as one donor, and incorporation of one atom of oxygen"/>
    <property type="evidence" value="ECO:0007669"/>
    <property type="project" value="TreeGrafter"/>
</dbReference>
<evidence type="ECO:0000256" key="4">
    <source>
        <dbReference type="ARBA" id="ARBA00022617"/>
    </source>
</evidence>
<dbReference type="InterPro" id="IPR017972">
    <property type="entry name" value="Cyt_P450_CS"/>
</dbReference>
<reference evidence="13" key="1">
    <citation type="submission" date="2025-05" db="UniProtKB">
        <authorList>
            <consortium name="Ensembl"/>
        </authorList>
    </citation>
    <scope>IDENTIFICATION</scope>
</reference>
<dbReference type="GeneTree" id="ENSGT00940000163301"/>
<dbReference type="Ensembl" id="ENSCLMT00005007968.1">
    <property type="protein sequence ID" value="ENSCLMP00005007457.1"/>
    <property type="gene ID" value="ENSCLMG00005003484.1"/>
</dbReference>
<keyword evidence="4 10" id="KW-0349">Heme</keyword>
<evidence type="ECO:0000256" key="7">
    <source>
        <dbReference type="ARBA" id="ARBA00023004"/>
    </source>
</evidence>
<keyword evidence="12" id="KW-0732">Signal</keyword>
<evidence type="ECO:0000256" key="8">
    <source>
        <dbReference type="ARBA" id="ARBA00023033"/>
    </source>
</evidence>
<dbReference type="InterPro" id="IPR050182">
    <property type="entry name" value="Cytochrome_P450_fam2"/>
</dbReference>
<sequence>MFVSIILLLICVVFIIIQLKSRRPKNFPPGPTVLPILGNLLELSLENPLNDFERLRKTYGNVYSIFLGPKPAVVINGMKTIKEALVTKGVDFAGRPQDLLVNDSTQRKGVILADYGPSWKEQRRFALMTLRNFGMGKDSMEERIHEEIKYTMDTLEKSIGQSISPRIMFHNAASNIICQVLFGIRYEYDDEVIKVIVQCFTENAKIANGPWAMLYDSFPMIRSLPLPFRKAFKNVEKLAISWMNEHKQTRVPGEHLHLHRDDQSSFSEAQLTMYILDLHFAGTDTTSNTLLTGFLYLMNYPHIQERCQQEIDEVLDGKDQASAEDRNSMPYMQAVIHEVQRVANTVPLSVFHCTTKDTELMGYSIPKGTLIIPNLSSVLNEEGQWKFPNEFNPENFLNDQGEFVKPEAFMPFSAGPRMCLGEGLARMELFLIMVTLLRKFKFLWPEDAGEPDFTPVYGVTLTPKPYRMKLQLRETN</sequence>
<evidence type="ECO:0000256" key="12">
    <source>
        <dbReference type="SAM" id="SignalP"/>
    </source>
</evidence>
<evidence type="ECO:0000256" key="3">
    <source>
        <dbReference type="ARBA" id="ARBA00010617"/>
    </source>
</evidence>
<accession>A0A8C2WMA0</accession>
<evidence type="ECO:0000313" key="13">
    <source>
        <dbReference type="Ensembl" id="ENSCLMP00005005829.1"/>
    </source>
</evidence>
<dbReference type="PANTHER" id="PTHR24300:SF327">
    <property type="entry name" value="CYTOCHROME P450 2F2-RELATED"/>
    <property type="match status" value="1"/>
</dbReference>
<comment type="subcellular location">
    <subcellularLocation>
        <location evidence="2">Membrane</location>
    </subcellularLocation>
</comment>
<gene>
    <name evidence="13" type="primary">LOC117732636</name>
</gene>
<dbReference type="InterPro" id="IPR002401">
    <property type="entry name" value="Cyt_P450_E_grp-I"/>
</dbReference>
<dbReference type="InterPro" id="IPR001128">
    <property type="entry name" value="Cyt_P450"/>
</dbReference>
<feature type="binding site" description="axial binding residue" evidence="10">
    <location>
        <position position="419"/>
    </location>
    <ligand>
        <name>heme</name>
        <dbReference type="ChEBI" id="CHEBI:30413"/>
    </ligand>
    <ligandPart>
        <name>Fe</name>
        <dbReference type="ChEBI" id="CHEBI:18248"/>
    </ligandPart>
</feature>
<evidence type="ECO:0008006" key="15">
    <source>
        <dbReference type="Google" id="ProtNLM"/>
    </source>
</evidence>
<dbReference type="Proteomes" id="UP000694565">
    <property type="component" value="Unplaced"/>
</dbReference>